<name>A0ABQ2V5R3_9PSEU</name>
<keyword evidence="2" id="KW-0472">Membrane</keyword>
<organism evidence="3 4">
    <name type="scientific">Lentzea flava</name>
    <dbReference type="NCBI Taxonomy" id="103732"/>
    <lineage>
        <taxon>Bacteria</taxon>
        <taxon>Bacillati</taxon>
        <taxon>Actinomycetota</taxon>
        <taxon>Actinomycetes</taxon>
        <taxon>Pseudonocardiales</taxon>
        <taxon>Pseudonocardiaceae</taxon>
        <taxon>Lentzea</taxon>
    </lineage>
</organism>
<sequence>MNQPPPHGWQQQPPPPHGWQPQQPPGGWQQQPPPPGWQQPGYGYPPQPPRKKSKAPIIIVSILVGLLVLGGGGIALFFYLHANRDGGGPKRNDALPALCGNVSEAALAKARTTNPNGLGSSERDSPTGKNTRCSWNQTRGVDGSGLRETSVYVMNVPKDAGREYQQKVQQAMSNTQGTMRQKPLDGLGDEATAVLLDSTSAYMDLTIYVRKGDNVVEVNYIGWDVGIFTNKKPDAAEFEAAALSVAQEMVAKL</sequence>
<feature type="region of interest" description="Disordered" evidence="1">
    <location>
        <begin position="1"/>
        <end position="51"/>
    </location>
</feature>
<dbReference type="RefSeq" id="WP_189257812.1">
    <property type="nucleotide sequence ID" value="NZ_BMRE01000040.1"/>
</dbReference>
<feature type="transmembrane region" description="Helical" evidence="2">
    <location>
        <begin position="57"/>
        <end position="80"/>
    </location>
</feature>
<keyword evidence="4" id="KW-1185">Reference proteome</keyword>
<keyword evidence="2" id="KW-1133">Transmembrane helix</keyword>
<reference evidence="4" key="1">
    <citation type="journal article" date="2019" name="Int. J. Syst. Evol. Microbiol.">
        <title>The Global Catalogue of Microorganisms (GCM) 10K type strain sequencing project: providing services to taxonomists for standard genome sequencing and annotation.</title>
        <authorList>
            <consortium name="The Broad Institute Genomics Platform"/>
            <consortium name="The Broad Institute Genome Sequencing Center for Infectious Disease"/>
            <person name="Wu L."/>
            <person name="Ma J."/>
        </authorList>
    </citation>
    <scope>NUCLEOTIDE SEQUENCE [LARGE SCALE GENOMIC DNA]</scope>
    <source>
        <strain evidence="4">JCM 3296</strain>
    </source>
</reference>
<evidence type="ECO:0000256" key="2">
    <source>
        <dbReference type="SAM" id="Phobius"/>
    </source>
</evidence>
<evidence type="ECO:0000313" key="4">
    <source>
        <dbReference type="Proteomes" id="UP000649573"/>
    </source>
</evidence>
<evidence type="ECO:0000256" key="1">
    <source>
        <dbReference type="SAM" id="MobiDB-lite"/>
    </source>
</evidence>
<feature type="region of interest" description="Disordered" evidence="1">
    <location>
        <begin position="110"/>
        <end position="140"/>
    </location>
</feature>
<protein>
    <recommendedName>
        <fullName evidence="5">DUF3558 domain-containing protein</fullName>
    </recommendedName>
</protein>
<evidence type="ECO:0000313" key="3">
    <source>
        <dbReference type="EMBL" id="GGU66178.1"/>
    </source>
</evidence>
<accession>A0ABQ2V5R3</accession>
<keyword evidence="2" id="KW-0812">Transmembrane</keyword>
<dbReference type="EMBL" id="BMRE01000040">
    <property type="protein sequence ID" value="GGU66178.1"/>
    <property type="molecule type" value="Genomic_DNA"/>
</dbReference>
<gene>
    <name evidence="3" type="ORF">GCM10010178_67660</name>
</gene>
<evidence type="ECO:0008006" key="5">
    <source>
        <dbReference type="Google" id="ProtNLM"/>
    </source>
</evidence>
<feature type="compositionally biased region" description="Pro residues" evidence="1">
    <location>
        <begin position="31"/>
        <end position="48"/>
    </location>
</feature>
<feature type="compositionally biased region" description="Polar residues" evidence="1">
    <location>
        <begin position="127"/>
        <end position="139"/>
    </location>
</feature>
<feature type="compositionally biased region" description="Pro residues" evidence="1">
    <location>
        <begin position="1"/>
        <end position="24"/>
    </location>
</feature>
<comment type="caution">
    <text evidence="3">The sequence shown here is derived from an EMBL/GenBank/DDBJ whole genome shotgun (WGS) entry which is preliminary data.</text>
</comment>
<proteinExistence type="predicted"/>
<dbReference type="Proteomes" id="UP000649573">
    <property type="component" value="Unassembled WGS sequence"/>
</dbReference>